<dbReference type="Proteomes" id="UP000178885">
    <property type="component" value="Unassembled WGS sequence"/>
</dbReference>
<comment type="caution">
    <text evidence="1">The sequence shown here is derived from an EMBL/GenBank/DDBJ whole genome shotgun (WGS) entry which is preliminary data.</text>
</comment>
<dbReference type="Gene3D" id="2.60.40.4380">
    <property type="entry name" value="Translational regulator CsrA"/>
    <property type="match status" value="1"/>
</dbReference>
<dbReference type="STRING" id="1817760.A2151_07875"/>
<organism evidence="1 2">
    <name type="scientific">Candidatus Muproteobacteria bacterium RBG_16_65_34</name>
    <dbReference type="NCBI Taxonomy" id="1817760"/>
    <lineage>
        <taxon>Bacteria</taxon>
        <taxon>Pseudomonadati</taxon>
        <taxon>Pseudomonadota</taxon>
        <taxon>Candidatus Muproteobacteria</taxon>
    </lineage>
</organism>
<reference evidence="1 2" key="1">
    <citation type="journal article" date="2016" name="Nat. Commun.">
        <title>Thousands of microbial genomes shed light on interconnected biogeochemical processes in an aquifer system.</title>
        <authorList>
            <person name="Anantharaman K."/>
            <person name="Brown C.T."/>
            <person name="Hug L.A."/>
            <person name="Sharon I."/>
            <person name="Castelle C.J."/>
            <person name="Probst A.J."/>
            <person name="Thomas B.C."/>
            <person name="Singh A."/>
            <person name="Wilkins M.J."/>
            <person name="Karaoz U."/>
            <person name="Brodie E.L."/>
            <person name="Williams K.H."/>
            <person name="Hubbard S.S."/>
            <person name="Banfield J.F."/>
        </authorList>
    </citation>
    <scope>NUCLEOTIDE SEQUENCE [LARGE SCALE GENOMIC DNA]</scope>
</reference>
<dbReference type="EMBL" id="MFSU01000057">
    <property type="protein sequence ID" value="OGI47382.1"/>
    <property type="molecule type" value="Genomic_DNA"/>
</dbReference>
<dbReference type="GO" id="GO:0006109">
    <property type="term" value="P:regulation of carbohydrate metabolic process"/>
    <property type="evidence" value="ECO:0007669"/>
    <property type="project" value="InterPro"/>
</dbReference>
<protein>
    <recommendedName>
        <fullName evidence="3">Carbon storage regulator</fullName>
    </recommendedName>
</protein>
<dbReference type="InterPro" id="IPR036107">
    <property type="entry name" value="CsrA_sf"/>
</dbReference>
<accession>A0A1F6TQL4</accession>
<dbReference type="SUPFAM" id="SSF117130">
    <property type="entry name" value="CsrA-like"/>
    <property type="match status" value="1"/>
</dbReference>
<evidence type="ECO:0000313" key="1">
    <source>
        <dbReference type="EMBL" id="OGI47382.1"/>
    </source>
</evidence>
<sequence>MLILTRKPGQLLTIGPDLSLDPATPAHELFLDGPIVLLVAGVRGSVVKLGIRAHPRLTILREELLPGCDTVPAQLIGVTPLGWPVFPPIGPRE</sequence>
<dbReference type="AlphaFoldDB" id="A0A1F6TQL4"/>
<gene>
    <name evidence="1" type="ORF">A2151_07875</name>
</gene>
<proteinExistence type="predicted"/>
<dbReference type="GO" id="GO:0003723">
    <property type="term" value="F:RNA binding"/>
    <property type="evidence" value="ECO:0007669"/>
    <property type="project" value="InterPro"/>
</dbReference>
<dbReference type="GO" id="GO:0006402">
    <property type="term" value="P:mRNA catabolic process"/>
    <property type="evidence" value="ECO:0007669"/>
    <property type="project" value="InterPro"/>
</dbReference>
<name>A0A1F6TQL4_9PROT</name>
<evidence type="ECO:0000313" key="2">
    <source>
        <dbReference type="Proteomes" id="UP000178885"/>
    </source>
</evidence>
<evidence type="ECO:0008006" key="3">
    <source>
        <dbReference type="Google" id="ProtNLM"/>
    </source>
</evidence>